<proteinExistence type="predicted"/>
<dbReference type="GO" id="GO:0016755">
    <property type="term" value="F:aminoacyltransferase activity"/>
    <property type="evidence" value="ECO:0007669"/>
    <property type="project" value="InterPro"/>
</dbReference>
<evidence type="ECO:0000313" key="2">
    <source>
        <dbReference type="Proteomes" id="UP000234331"/>
    </source>
</evidence>
<name>A0A2I2KY07_9ACTN</name>
<accession>A0A2I2KY07</accession>
<dbReference type="PROSITE" id="PS51191">
    <property type="entry name" value="FEMABX"/>
    <property type="match status" value="1"/>
</dbReference>
<dbReference type="AlphaFoldDB" id="A0A2I2KY07"/>
<reference evidence="1 2" key="1">
    <citation type="submission" date="2017-06" db="EMBL/GenBank/DDBJ databases">
        <authorList>
            <person name="Kim H.J."/>
            <person name="Triplett B.A."/>
        </authorList>
    </citation>
    <scope>NUCLEOTIDE SEQUENCE [LARGE SCALE GENOMIC DNA]</scope>
    <source>
        <strain evidence="1">FRACA_ARgP5</strain>
    </source>
</reference>
<gene>
    <name evidence="1" type="ORF">FRACA_480033</name>
</gene>
<organism evidence="1 2">
    <name type="scientific">Frankia canadensis</name>
    <dbReference type="NCBI Taxonomy" id="1836972"/>
    <lineage>
        <taxon>Bacteria</taxon>
        <taxon>Bacillati</taxon>
        <taxon>Actinomycetota</taxon>
        <taxon>Actinomycetes</taxon>
        <taxon>Frankiales</taxon>
        <taxon>Frankiaceae</taxon>
        <taxon>Frankia</taxon>
    </lineage>
</organism>
<sequence length="103" mass="11275">MHVADPGGQIMITFGTGGGLDPDALMFGVVRFQPGDGRQVRDVFGAFDSPAAADLFVVERRWTDDYQVSALRLAVPEALRPPAGSRLALDHLAARYPNRRRRP</sequence>
<protein>
    <submittedName>
        <fullName evidence="1">Uncharacterized protein</fullName>
    </submittedName>
</protein>
<keyword evidence="2" id="KW-1185">Reference proteome</keyword>
<evidence type="ECO:0000313" key="1">
    <source>
        <dbReference type="EMBL" id="SNQ50543.1"/>
    </source>
</evidence>
<dbReference type="EMBL" id="FZMO01000423">
    <property type="protein sequence ID" value="SNQ50543.1"/>
    <property type="molecule type" value="Genomic_DNA"/>
</dbReference>
<dbReference type="Proteomes" id="UP000234331">
    <property type="component" value="Unassembled WGS sequence"/>
</dbReference>
<dbReference type="GO" id="GO:0044038">
    <property type="term" value="P:cell wall macromolecule biosynthetic process"/>
    <property type="evidence" value="ECO:0007669"/>
    <property type="project" value="InterPro"/>
</dbReference>
<dbReference type="InterPro" id="IPR003447">
    <property type="entry name" value="FEMABX"/>
</dbReference>